<sequence>MAAITRVSKMTAYRMAHSGVLPAMRIGRCHRVPEQAVRDYLREAFAELRASR</sequence>
<gene>
    <name evidence="2" type="ORF">HNR07_000665</name>
</gene>
<feature type="domain" description="Helix-turn-helix" evidence="1">
    <location>
        <begin position="2"/>
        <end position="43"/>
    </location>
</feature>
<dbReference type="InterPro" id="IPR010093">
    <property type="entry name" value="SinI_DNA-bd"/>
</dbReference>
<evidence type="ECO:0000313" key="3">
    <source>
        <dbReference type="Proteomes" id="UP000579647"/>
    </source>
</evidence>
<accession>A0A840WHI3</accession>
<name>A0A840WHI3_9ACTN</name>
<reference evidence="2 3" key="1">
    <citation type="submission" date="2020-08" db="EMBL/GenBank/DDBJ databases">
        <title>Sequencing the genomes of 1000 actinobacteria strains.</title>
        <authorList>
            <person name="Klenk H.-P."/>
        </authorList>
    </citation>
    <scope>NUCLEOTIDE SEQUENCE [LARGE SCALE GENOMIC DNA]</scope>
    <source>
        <strain evidence="2 3">DSM 44598</strain>
    </source>
</reference>
<dbReference type="Proteomes" id="UP000579647">
    <property type="component" value="Unassembled WGS sequence"/>
</dbReference>
<proteinExistence type="predicted"/>
<dbReference type="GO" id="GO:0003677">
    <property type="term" value="F:DNA binding"/>
    <property type="evidence" value="ECO:0007669"/>
    <property type="project" value="InterPro"/>
</dbReference>
<dbReference type="AlphaFoldDB" id="A0A840WHI3"/>
<organism evidence="2 3">
    <name type="scientific">Nocardiopsis metallicus</name>
    <dbReference type="NCBI Taxonomy" id="179819"/>
    <lineage>
        <taxon>Bacteria</taxon>
        <taxon>Bacillati</taxon>
        <taxon>Actinomycetota</taxon>
        <taxon>Actinomycetes</taxon>
        <taxon>Streptosporangiales</taxon>
        <taxon>Nocardiopsidaceae</taxon>
        <taxon>Nocardiopsis</taxon>
    </lineage>
</organism>
<dbReference type="Pfam" id="PF12728">
    <property type="entry name" value="HTH_17"/>
    <property type="match status" value="1"/>
</dbReference>
<evidence type="ECO:0000313" key="2">
    <source>
        <dbReference type="EMBL" id="MBB5489528.1"/>
    </source>
</evidence>
<evidence type="ECO:0000259" key="1">
    <source>
        <dbReference type="Pfam" id="PF12728"/>
    </source>
</evidence>
<keyword evidence="3" id="KW-1185">Reference proteome</keyword>
<comment type="caution">
    <text evidence="2">The sequence shown here is derived from an EMBL/GenBank/DDBJ whole genome shotgun (WGS) entry which is preliminary data.</text>
</comment>
<dbReference type="InterPro" id="IPR041657">
    <property type="entry name" value="HTH_17"/>
</dbReference>
<dbReference type="NCBIfam" id="TIGR01764">
    <property type="entry name" value="excise"/>
    <property type="match status" value="1"/>
</dbReference>
<dbReference type="EMBL" id="JACHDO010000001">
    <property type="protein sequence ID" value="MBB5489528.1"/>
    <property type="molecule type" value="Genomic_DNA"/>
</dbReference>
<protein>
    <submittedName>
        <fullName evidence="2">Excisionase family DNA binding protein</fullName>
    </submittedName>
</protein>